<dbReference type="PANTHER" id="PTHR21660:SF1">
    <property type="entry name" value="ACYL-COENZYME A THIOESTERASE 13"/>
    <property type="match status" value="1"/>
</dbReference>
<evidence type="ECO:0000256" key="1">
    <source>
        <dbReference type="ARBA" id="ARBA00022801"/>
    </source>
</evidence>
<feature type="region of interest" description="Disordered" evidence="2">
    <location>
        <begin position="481"/>
        <end position="601"/>
    </location>
</feature>
<dbReference type="CDD" id="cd03443">
    <property type="entry name" value="PaaI_thioesterase"/>
    <property type="match status" value="1"/>
</dbReference>
<dbReference type="Gene3D" id="3.10.129.10">
    <property type="entry name" value="Hotdog Thioesterase"/>
    <property type="match status" value="2"/>
</dbReference>
<dbReference type="GO" id="GO:0047617">
    <property type="term" value="F:fatty acyl-CoA hydrolase activity"/>
    <property type="evidence" value="ECO:0007669"/>
    <property type="project" value="InterPro"/>
</dbReference>
<sequence length="601" mass="65460">MLDRVGLFWPCLFTALAVLAGGLVRFVQSFAKGPPSPRGYLSRVRARWFAGHVAEWLKCTGTFDGLLAGCLEFESLEPDGSVRAAFTPAGPLLSGSGAVHEGALALLTDTVTSIGQTAAGYLGGLSIEIGVTLITPVPVGERLIVRTRILKVHVGAVMSMEMELRRANTADGEGELLATGWHTKSIKAPYKAHLWHGFLVRCLPLYKRELQRGLALTKAAASDIKAVSQAPCLAGSWTLHGEDSEQFHYVFEHEPGSETFTGRLLDDTELREGRVQEGRVEWKIGDFHLSGTLDDGWQRLENVHAVKGTEVFGPLSCFREAKEESQDNMESLLALRWEEGIDGGEGVTVLLADIAPRLQNIYGISHGAATASLLATVSREHLGGLQRPGGVPVIKSFSVLYQEPVPGGPTVGLAVWHQPPGRVARPDDKDAVRLTAELYNDDRPHARANLTFSLPEPPRPPPQARLFGLGRMPGLQASFLRRRSQATEKRDSSLSDSEVDENEPASEQASGSAPEEFPNESQQKEAEDFDPALKALPDEGQQLEAEVDAKEPSSEQDLGPVLDEFPDKGQSKAEAPAELDGEEEEEEWLRCWREGRPPQTE</sequence>
<gene>
    <name evidence="3" type="ORF">AMON00008_LOCUS1087</name>
</gene>
<feature type="compositionally biased region" description="Acidic residues" evidence="2">
    <location>
        <begin position="577"/>
        <end position="587"/>
    </location>
</feature>
<feature type="compositionally biased region" description="Basic and acidic residues" evidence="2">
    <location>
        <begin position="588"/>
        <end position="601"/>
    </location>
</feature>
<dbReference type="PANTHER" id="PTHR21660">
    <property type="entry name" value="THIOESTERASE SUPERFAMILY MEMBER-RELATED"/>
    <property type="match status" value="1"/>
</dbReference>
<dbReference type="SUPFAM" id="SSF54637">
    <property type="entry name" value="Thioesterase/thiol ester dehydrase-isomerase"/>
    <property type="match status" value="2"/>
</dbReference>
<keyword evidence="1" id="KW-0378">Hydrolase</keyword>
<dbReference type="InterPro" id="IPR029069">
    <property type="entry name" value="HotDog_dom_sf"/>
</dbReference>
<accession>A0A7S4PSQ5</accession>
<dbReference type="EMBL" id="HBNR01001541">
    <property type="protein sequence ID" value="CAE4561468.1"/>
    <property type="molecule type" value="Transcribed_RNA"/>
</dbReference>
<evidence type="ECO:0008006" key="4">
    <source>
        <dbReference type="Google" id="ProtNLM"/>
    </source>
</evidence>
<feature type="region of interest" description="Disordered" evidence="2">
    <location>
        <begin position="448"/>
        <end position="469"/>
    </location>
</feature>
<protein>
    <recommendedName>
        <fullName evidence="4">Thioesterase domain-containing protein</fullName>
    </recommendedName>
</protein>
<evidence type="ECO:0000313" key="3">
    <source>
        <dbReference type="EMBL" id="CAE4561468.1"/>
    </source>
</evidence>
<dbReference type="AlphaFoldDB" id="A0A7S4PSQ5"/>
<name>A0A7S4PSQ5_9DINO</name>
<dbReference type="InterPro" id="IPR039298">
    <property type="entry name" value="ACOT13"/>
</dbReference>
<proteinExistence type="predicted"/>
<organism evidence="3">
    <name type="scientific">Alexandrium monilatum</name>
    <dbReference type="NCBI Taxonomy" id="311494"/>
    <lineage>
        <taxon>Eukaryota</taxon>
        <taxon>Sar</taxon>
        <taxon>Alveolata</taxon>
        <taxon>Dinophyceae</taxon>
        <taxon>Gonyaulacales</taxon>
        <taxon>Pyrocystaceae</taxon>
        <taxon>Alexandrium</taxon>
    </lineage>
</organism>
<reference evidence="3" key="1">
    <citation type="submission" date="2021-01" db="EMBL/GenBank/DDBJ databases">
        <authorList>
            <person name="Corre E."/>
            <person name="Pelletier E."/>
            <person name="Niang G."/>
            <person name="Scheremetjew M."/>
            <person name="Finn R."/>
            <person name="Kale V."/>
            <person name="Holt S."/>
            <person name="Cochrane G."/>
            <person name="Meng A."/>
            <person name="Brown T."/>
            <person name="Cohen L."/>
        </authorList>
    </citation>
    <scope>NUCLEOTIDE SEQUENCE</scope>
    <source>
        <strain evidence="3">CCMP3105</strain>
    </source>
</reference>
<evidence type="ECO:0000256" key="2">
    <source>
        <dbReference type="SAM" id="MobiDB-lite"/>
    </source>
</evidence>